<comment type="caution">
    <text evidence="1">The sequence shown here is derived from an EMBL/GenBank/DDBJ whole genome shotgun (WGS) entry which is preliminary data.</text>
</comment>
<protein>
    <submittedName>
        <fullName evidence="1">Uncharacterized protein</fullName>
    </submittedName>
</protein>
<gene>
    <name evidence="1" type="ORF">GCM10010978_08330</name>
</gene>
<dbReference type="AlphaFoldDB" id="A0A8J2ZRH9"/>
<sequence>MLHLLEYPLAFMNDPDVISACESNAFNAAELIAKGGKQRNKAAIMVTYDKQLLKYCDTIYEMRGGQLTFAASRKMS</sequence>
<evidence type="ECO:0000313" key="1">
    <source>
        <dbReference type="EMBL" id="GGH71919.1"/>
    </source>
</evidence>
<accession>A0A8J2ZRH9</accession>
<name>A0A8J2ZRH9_9BACI</name>
<dbReference type="EMBL" id="BMEV01000011">
    <property type="protein sequence ID" value="GGH71919.1"/>
    <property type="molecule type" value="Genomic_DNA"/>
</dbReference>
<evidence type="ECO:0000313" key="2">
    <source>
        <dbReference type="Proteomes" id="UP000602050"/>
    </source>
</evidence>
<reference evidence="1" key="2">
    <citation type="submission" date="2020-09" db="EMBL/GenBank/DDBJ databases">
        <authorList>
            <person name="Sun Q."/>
            <person name="Zhou Y."/>
        </authorList>
    </citation>
    <scope>NUCLEOTIDE SEQUENCE</scope>
    <source>
        <strain evidence="1">CGMCC 1.12360</strain>
    </source>
</reference>
<dbReference type="Proteomes" id="UP000602050">
    <property type="component" value="Unassembled WGS sequence"/>
</dbReference>
<keyword evidence="2" id="KW-1185">Reference proteome</keyword>
<reference evidence="1" key="1">
    <citation type="journal article" date="2014" name="Int. J. Syst. Evol. Microbiol.">
        <title>Complete genome sequence of Corynebacterium casei LMG S-19264T (=DSM 44701T), isolated from a smear-ripened cheese.</title>
        <authorList>
            <consortium name="US DOE Joint Genome Institute (JGI-PGF)"/>
            <person name="Walter F."/>
            <person name="Albersmeier A."/>
            <person name="Kalinowski J."/>
            <person name="Ruckert C."/>
        </authorList>
    </citation>
    <scope>NUCLEOTIDE SEQUENCE</scope>
    <source>
        <strain evidence="1">CGMCC 1.12360</strain>
    </source>
</reference>
<organism evidence="1 2">
    <name type="scientific">Compostibacillus humi</name>
    <dbReference type="NCBI Taxonomy" id="1245525"/>
    <lineage>
        <taxon>Bacteria</taxon>
        <taxon>Bacillati</taxon>
        <taxon>Bacillota</taxon>
        <taxon>Bacilli</taxon>
        <taxon>Bacillales</taxon>
        <taxon>Bacillaceae</taxon>
        <taxon>Compostibacillus</taxon>
    </lineage>
</organism>
<proteinExistence type="predicted"/>